<evidence type="ECO:0000256" key="1">
    <source>
        <dbReference type="PROSITE-ProRule" id="PRU00169"/>
    </source>
</evidence>
<dbReference type="SUPFAM" id="SSF52172">
    <property type="entry name" value="CheY-like"/>
    <property type="match status" value="1"/>
</dbReference>
<dbReference type="Proteomes" id="UP001168528">
    <property type="component" value="Unassembled WGS sequence"/>
</dbReference>
<dbReference type="Gene3D" id="3.40.50.2300">
    <property type="match status" value="1"/>
</dbReference>
<reference evidence="3" key="1">
    <citation type="submission" date="2023-07" db="EMBL/GenBank/DDBJ databases">
        <title>The genome sequence of Rhodocytophaga aerolata KACC 12507.</title>
        <authorList>
            <person name="Zhang X."/>
        </authorList>
    </citation>
    <scope>NUCLEOTIDE SEQUENCE</scope>
    <source>
        <strain evidence="3">KACC 12507</strain>
    </source>
</reference>
<sequence length="137" mass="15707">MRKVKHLLVVDDDSAARYLAAEAIQEAHIAENIIFCEHGRQALAYVLENCLPTIEHPNRQCPELILLDINMPVMNGMEFLEELASLEELKHTHTSVILLSSAQYHKEKSRLDRFTILGYIEKPVTSEKLVNLVKHTY</sequence>
<gene>
    <name evidence="3" type="ORF">Q0590_35035</name>
</gene>
<dbReference type="RefSeq" id="WP_302042338.1">
    <property type="nucleotide sequence ID" value="NZ_JAUKPO010000065.1"/>
</dbReference>
<dbReference type="PANTHER" id="PTHR44520">
    <property type="entry name" value="RESPONSE REGULATOR RCP1-RELATED"/>
    <property type="match status" value="1"/>
</dbReference>
<name>A0ABT8RIL0_9BACT</name>
<dbReference type="PROSITE" id="PS50110">
    <property type="entry name" value="RESPONSE_REGULATORY"/>
    <property type="match status" value="1"/>
</dbReference>
<feature type="modified residue" description="4-aspartylphosphate" evidence="1">
    <location>
        <position position="68"/>
    </location>
</feature>
<proteinExistence type="predicted"/>
<keyword evidence="1" id="KW-0597">Phosphoprotein</keyword>
<evidence type="ECO:0000313" key="4">
    <source>
        <dbReference type="Proteomes" id="UP001168528"/>
    </source>
</evidence>
<dbReference type="Pfam" id="PF00072">
    <property type="entry name" value="Response_reg"/>
    <property type="match status" value="1"/>
</dbReference>
<keyword evidence="4" id="KW-1185">Reference proteome</keyword>
<feature type="domain" description="Response regulatory" evidence="2">
    <location>
        <begin position="6"/>
        <end position="137"/>
    </location>
</feature>
<organism evidence="3 4">
    <name type="scientific">Rhodocytophaga aerolata</name>
    <dbReference type="NCBI Taxonomy" id="455078"/>
    <lineage>
        <taxon>Bacteria</taxon>
        <taxon>Pseudomonadati</taxon>
        <taxon>Bacteroidota</taxon>
        <taxon>Cytophagia</taxon>
        <taxon>Cytophagales</taxon>
        <taxon>Rhodocytophagaceae</taxon>
        <taxon>Rhodocytophaga</taxon>
    </lineage>
</organism>
<evidence type="ECO:0000259" key="2">
    <source>
        <dbReference type="PROSITE" id="PS50110"/>
    </source>
</evidence>
<comment type="caution">
    <text evidence="3">The sequence shown here is derived from an EMBL/GenBank/DDBJ whole genome shotgun (WGS) entry which is preliminary data.</text>
</comment>
<dbReference type="InterPro" id="IPR052893">
    <property type="entry name" value="TCS_response_regulator"/>
</dbReference>
<accession>A0ABT8RIL0</accession>
<dbReference type="InterPro" id="IPR001789">
    <property type="entry name" value="Sig_transdc_resp-reg_receiver"/>
</dbReference>
<dbReference type="SMART" id="SM00448">
    <property type="entry name" value="REC"/>
    <property type="match status" value="1"/>
</dbReference>
<dbReference type="PANTHER" id="PTHR44520:SF2">
    <property type="entry name" value="RESPONSE REGULATOR RCP1"/>
    <property type="match status" value="1"/>
</dbReference>
<dbReference type="InterPro" id="IPR011006">
    <property type="entry name" value="CheY-like_superfamily"/>
</dbReference>
<evidence type="ECO:0000313" key="3">
    <source>
        <dbReference type="EMBL" id="MDO1451541.1"/>
    </source>
</evidence>
<protein>
    <submittedName>
        <fullName evidence="3">Response regulator</fullName>
    </submittedName>
</protein>
<dbReference type="EMBL" id="JAUKPO010000065">
    <property type="protein sequence ID" value="MDO1451541.1"/>
    <property type="molecule type" value="Genomic_DNA"/>
</dbReference>